<feature type="domain" description="S1 motif" evidence="3">
    <location>
        <begin position="268"/>
        <end position="346"/>
    </location>
</feature>
<dbReference type="GO" id="GO:0005737">
    <property type="term" value="C:cytoplasm"/>
    <property type="evidence" value="ECO:0007669"/>
    <property type="project" value="UniProtKB-ARBA"/>
</dbReference>
<dbReference type="PhylomeDB" id="R7Q335"/>
<dbReference type="GO" id="GO:0003729">
    <property type="term" value="F:mRNA binding"/>
    <property type="evidence" value="ECO:0007669"/>
    <property type="project" value="TreeGrafter"/>
</dbReference>
<feature type="compositionally biased region" description="Basic and acidic residues" evidence="2">
    <location>
        <begin position="127"/>
        <end position="140"/>
    </location>
</feature>
<dbReference type="Gramene" id="CDF32429">
    <property type="protein sequence ID" value="CDF32429"/>
    <property type="gene ID" value="CHC_T00008106001"/>
</dbReference>
<feature type="domain" description="S1 motif" evidence="3">
    <location>
        <begin position="162"/>
        <end position="232"/>
    </location>
</feature>
<dbReference type="OMA" id="HNVERPA"/>
<name>R7Q335_CHOCR</name>
<dbReference type="AlphaFoldDB" id="R7Q335"/>
<accession>R7Q335</accession>
<dbReference type="PANTHER" id="PTHR10724">
    <property type="entry name" value="30S RIBOSOMAL PROTEIN S1"/>
    <property type="match status" value="1"/>
</dbReference>
<evidence type="ECO:0000259" key="3">
    <source>
        <dbReference type="PROSITE" id="PS50126"/>
    </source>
</evidence>
<dbReference type="PROSITE" id="PS50126">
    <property type="entry name" value="S1"/>
    <property type="match status" value="2"/>
</dbReference>
<dbReference type="GeneID" id="17319808"/>
<feature type="compositionally biased region" description="Low complexity" evidence="2">
    <location>
        <begin position="54"/>
        <end position="114"/>
    </location>
</feature>
<dbReference type="GO" id="GO:0006412">
    <property type="term" value="P:translation"/>
    <property type="evidence" value="ECO:0007669"/>
    <property type="project" value="TreeGrafter"/>
</dbReference>
<dbReference type="Gene3D" id="2.40.50.140">
    <property type="entry name" value="Nucleic acid-binding proteins"/>
    <property type="match status" value="2"/>
</dbReference>
<sequence length="390" mass="41728">MNAPAFVLAAASPRAVLTTRPWLCGTRVATSPCLPTRPYLPARIFACTPAPAEEAAAPAEDAPAESAPAESAPAEDAPAEVAPAEDAPAETATPQASEEPAAEVVAEAPAQPSADGVEAAAESAGDATHRAEDADAEDQKKRKRRRSRKKEVTLPLEDIVVGQELEGVVKSVTDYGAFVGDMGTPTDGLLHVSQLAAGFVEKVTDIVNVGDKVTVRVMGVDTVKGNFSLTMKTAQEMEERRSGGGEGRGKGRREDQKEKWDQFKFDQTEYVDAKVTSVTDFGAFCQFMNADGQPLQSAPTEGLIHISEISQNRVNNVSDVLSVGQNVKVRVLATDRKRNRISMSLKEYSEDADDSRTDFTADMEKAASSQPTFKTSFEMAFEKANTSETQ</sequence>
<gene>
    <name evidence="4" type="ORF">CHC_T00008106001</name>
</gene>
<evidence type="ECO:0000256" key="1">
    <source>
        <dbReference type="ARBA" id="ARBA00025453"/>
    </source>
</evidence>
<evidence type="ECO:0000256" key="2">
    <source>
        <dbReference type="SAM" id="MobiDB-lite"/>
    </source>
</evidence>
<dbReference type="KEGG" id="ccp:CHC_T00008106001"/>
<evidence type="ECO:0000313" key="5">
    <source>
        <dbReference type="Proteomes" id="UP000012073"/>
    </source>
</evidence>
<keyword evidence="5" id="KW-1185">Reference proteome</keyword>
<dbReference type="InterPro" id="IPR012340">
    <property type="entry name" value="NA-bd_OB-fold"/>
</dbReference>
<proteinExistence type="predicted"/>
<dbReference type="EMBL" id="HG001495">
    <property type="protein sequence ID" value="CDF32429.1"/>
    <property type="molecule type" value="Genomic_DNA"/>
</dbReference>
<dbReference type="InterPro" id="IPR050437">
    <property type="entry name" value="Ribos_protein_bS1-like"/>
</dbReference>
<dbReference type="FunFam" id="2.40.50.140:FF:000051">
    <property type="entry name" value="RNA-binding transcriptional accessory protein"/>
    <property type="match status" value="1"/>
</dbReference>
<dbReference type="OrthoDB" id="412781at2759"/>
<dbReference type="SMART" id="SM00316">
    <property type="entry name" value="S1"/>
    <property type="match status" value="2"/>
</dbReference>
<organism evidence="4 5">
    <name type="scientific">Chondrus crispus</name>
    <name type="common">Carrageen Irish moss</name>
    <name type="synonym">Polymorpha crispa</name>
    <dbReference type="NCBI Taxonomy" id="2769"/>
    <lineage>
        <taxon>Eukaryota</taxon>
        <taxon>Rhodophyta</taxon>
        <taxon>Florideophyceae</taxon>
        <taxon>Rhodymeniophycidae</taxon>
        <taxon>Gigartinales</taxon>
        <taxon>Gigartinaceae</taxon>
        <taxon>Chondrus</taxon>
    </lineage>
</organism>
<feature type="region of interest" description="Disordered" evidence="2">
    <location>
        <begin position="235"/>
        <end position="258"/>
    </location>
</feature>
<protein>
    <recommendedName>
        <fullName evidence="3">S1 motif domain-containing protein</fullName>
    </recommendedName>
</protein>
<dbReference type="STRING" id="2769.R7Q335"/>
<dbReference type="GO" id="GO:0003735">
    <property type="term" value="F:structural constituent of ribosome"/>
    <property type="evidence" value="ECO:0007669"/>
    <property type="project" value="TreeGrafter"/>
</dbReference>
<dbReference type="RefSeq" id="XP_005712094.1">
    <property type="nucleotide sequence ID" value="XM_005712037.1"/>
</dbReference>
<evidence type="ECO:0000313" key="4">
    <source>
        <dbReference type="EMBL" id="CDF32429.1"/>
    </source>
</evidence>
<dbReference type="Proteomes" id="UP000012073">
    <property type="component" value="Unassembled WGS sequence"/>
</dbReference>
<comment type="function">
    <text evidence="1">Associates with the EF-Tu.GDP complex and induces the exchange of GDP to GTP. It remains bound to the aminoacyl-tRNA.EF-Tu.GTP complex up to the GTP hydrolysis stage on the ribosome.</text>
</comment>
<dbReference type="SUPFAM" id="SSF50249">
    <property type="entry name" value="Nucleic acid-binding proteins"/>
    <property type="match status" value="2"/>
</dbReference>
<reference evidence="5" key="1">
    <citation type="journal article" date="2013" name="Proc. Natl. Acad. Sci. U.S.A.">
        <title>Genome structure and metabolic features in the red seaweed Chondrus crispus shed light on evolution of the Archaeplastida.</title>
        <authorList>
            <person name="Collen J."/>
            <person name="Porcel B."/>
            <person name="Carre W."/>
            <person name="Ball S.G."/>
            <person name="Chaparro C."/>
            <person name="Tonon T."/>
            <person name="Barbeyron T."/>
            <person name="Michel G."/>
            <person name="Noel B."/>
            <person name="Valentin K."/>
            <person name="Elias M."/>
            <person name="Artiguenave F."/>
            <person name="Arun A."/>
            <person name="Aury J.M."/>
            <person name="Barbosa-Neto J.F."/>
            <person name="Bothwell J.H."/>
            <person name="Bouget F.Y."/>
            <person name="Brillet L."/>
            <person name="Cabello-Hurtado F."/>
            <person name="Capella-Gutierrez S."/>
            <person name="Charrier B."/>
            <person name="Cladiere L."/>
            <person name="Cock J.M."/>
            <person name="Coelho S.M."/>
            <person name="Colleoni C."/>
            <person name="Czjzek M."/>
            <person name="Da Silva C."/>
            <person name="Delage L."/>
            <person name="Denoeud F."/>
            <person name="Deschamps P."/>
            <person name="Dittami S.M."/>
            <person name="Gabaldon T."/>
            <person name="Gachon C.M."/>
            <person name="Groisillier A."/>
            <person name="Herve C."/>
            <person name="Jabbari K."/>
            <person name="Katinka M."/>
            <person name="Kloareg B."/>
            <person name="Kowalczyk N."/>
            <person name="Labadie K."/>
            <person name="Leblanc C."/>
            <person name="Lopez P.J."/>
            <person name="McLachlan D.H."/>
            <person name="Meslet-Cladiere L."/>
            <person name="Moustafa A."/>
            <person name="Nehr Z."/>
            <person name="Nyvall Collen P."/>
            <person name="Panaud O."/>
            <person name="Partensky F."/>
            <person name="Poulain J."/>
            <person name="Rensing S.A."/>
            <person name="Rousvoal S."/>
            <person name="Samson G."/>
            <person name="Symeonidi A."/>
            <person name="Weissenbach J."/>
            <person name="Zambounis A."/>
            <person name="Wincker P."/>
            <person name="Boyen C."/>
        </authorList>
    </citation>
    <scope>NUCLEOTIDE SEQUENCE [LARGE SCALE GENOMIC DNA]</scope>
    <source>
        <strain evidence="5">cv. Stackhouse</strain>
    </source>
</reference>
<dbReference type="Pfam" id="PF00575">
    <property type="entry name" value="S1"/>
    <property type="match status" value="2"/>
</dbReference>
<dbReference type="InterPro" id="IPR003029">
    <property type="entry name" value="S1_domain"/>
</dbReference>
<dbReference type="PANTHER" id="PTHR10724:SF10">
    <property type="entry name" value="S1 RNA-BINDING DOMAIN-CONTAINING PROTEIN 1"/>
    <property type="match status" value="1"/>
</dbReference>
<feature type="region of interest" description="Disordered" evidence="2">
    <location>
        <begin position="54"/>
        <end position="150"/>
    </location>
</feature>